<evidence type="ECO:0000313" key="3">
    <source>
        <dbReference type="Proteomes" id="UP000199373"/>
    </source>
</evidence>
<dbReference type="InterPro" id="IPR051729">
    <property type="entry name" value="Opine/Lysopine_DH"/>
</dbReference>
<dbReference type="InterPro" id="IPR036291">
    <property type="entry name" value="NAD(P)-bd_dom_sf"/>
</dbReference>
<organism evidence="2 3">
    <name type="scientific">Prevotella aff. ruminicola Tc2-24</name>
    <dbReference type="NCBI Taxonomy" id="81582"/>
    <lineage>
        <taxon>Bacteria</taxon>
        <taxon>Pseudomonadati</taxon>
        <taxon>Bacteroidota</taxon>
        <taxon>Bacteroidia</taxon>
        <taxon>Bacteroidales</taxon>
        <taxon>Prevotellaceae</taxon>
        <taxon>Prevotella</taxon>
    </lineage>
</organism>
<dbReference type="PANTHER" id="PTHR38015:SF1">
    <property type="entry name" value="OPINE DEHYDROGENASE DOMAIN-CONTAINING PROTEIN"/>
    <property type="match status" value="1"/>
</dbReference>
<evidence type="ECO:0000259" key="1">
    <source>
        <dbReference type="Pfam" id="PF02317"/>
    </source>
</evidence>
<dbReference type="Proteomes" id="UP000199373">
    <property type="component" value="Unassembled WGS sequence"/>
</dbReference>
<dbReference type="AlphaFoldDB" id="A0A1I0M6Z4"/>
<dbReference type="Gene3D" id="3.40.50.720">
    <property type="entry name" value="NAD(P)-binding Rossmann-like Domain"/>
    <property type="match status" value="1"/>
</dbReference>
<gene>
    <name evidence="2" type="ORF">SAMN04487850_0398</name>
</gene>
<dbReference type="EMBL" id="FOIQ01000001">
    <property type="protein sequence ID" value="SEV84255.1"/>
    <property type="molecule type" value="Genomic_DNA"/>
</dbReference>
<dbReference type="Pfam" id="PF02317">
    <property type="entry name" value="Octopine_DH"/>
    <property type="match status" value="1"/>
</dbReference>
<dbReference type="GO" id="GO:0016491">
    <property type="term" value="F:oxidoreductase activity"/>
    <property type="evidence" value="ECO:0007669"/>
    <property type="project" value="InterPro"/>
</dbReference>
<dbReference type="InterPro" id="IPR013328">
    <property type="entry name" value="6PGD_dom2"/>
</dbReference>
<proteinExistence type="predicted"/>
<keyword evidence="3" id="KW-1185">Reference proteome</keyword>
<dbReference type="SUPFAM" id="SSF51735">
    <property type="entry name" value="NAD(P)-binding Rossmann-fold domains"/>
    <property type="match status" value="1"/>
</dbReference>
<dbReference type="InterPro" id="IPR003421">
    <property type="entry name" value="Opine_DH"/>
</dbReference>
<feature type="domain" description="Opine dehydrogenase" evidence="1">
    <location>
        <begin position="197"/>
        <end position="362"/>
    </location>
</feature>
<dbReference type="InterPro" id="IPR008927">
    <property type="entry name" value="6-PGluconate_DH-like_C_sf"/>
</dbReference>
<dbReference type="Gene3D" id="1.10.1040.10">
    <property type="entry name" value="N-(1-d-carboxylethyl)-l-norvaline Dehydrogenase, domain 2"/>
    <property type="match status" value="1"/>
</dbReference>
<dbReference type="PANTHER" id="PTHR38015">
    <property type="entry name" value="BLR6086 PROTEIN"/>
    <property type="match status" value="1"/>
</dbReference>
<evidence type="ECO:0000313" key="2">
    <source>
        <dbReference type="EMBL" id="SEV84255.1"/>
    </source>
</evidence>
<protein>
    <submittedName>
        <fullName evidence="2">NAD/NADP octopine/nopaline dehydrogenase, alpha-helical domain</fullName>
    </submittedName>
</protein>
<reference evidence="2 3" key="1">
    <citation type="submission" date="2016-10" db="EMBL/GenBank/DDBJ databases">
        <authorList>
            <person name="de Groot N.N."/>
        </authorList>
    </citation>
    <scope>NUCLEOTIDE SEQUENCE [LARGE SCALE GENOMIC DNA]</scope>
    <source>
        <strain evidence="2 3">TC2-24</strain>
    </source>
</reference>
<dbReference type="RefSeq" id="WP_091914360.1">
    <property type="nucleotide sequence ID" value="NZ_FOIQ01000001.1"/>
</dbReference>
<name>A0A1I0M6Z4_9BACT</name>
<accession>A0A1I0M6Z4</accession>
<sequence>MERKKLVVCGGGNSSHILIPFLRDSIFDVYVYTSRPEQWSKTIELEWQDATGKCLDSYYGEIVAASNNASELFQDADYVVFCMPVHKYRVALHDIAPYLNKEKDVFLCTLYSQGGWNWMVNEVKQKFGLQNVVTFAFGLIPWICRIKEYGHKGIVFGVSKIANFAAVYPQHYFSQVSEELIVPICHNKIVNEQVEQSPNFLSLTLSADNQIIHTSRCLGLYKVYGNEWDKKEDVPWFYKDWDDLSADILKDVDAEYTAIKNAIKNKYPEKDYSYMRDYMELERFGYNSEIHDIKASFTDFGTLDSIATPVVQNERGKWEIDKNYRFFLDDIYYGNCVAKWMAEQLRIETPTIDEILRWAQIMRGETIIDDSNHLVLGSDLLQPLKTGIPVVYGFNSIEDCID</sequence>
<dbReference type="SUPFAM" id="SSF48179">
    <property type="entry name" value="6-phosphogluconate dehydrogenase C-terminal domain-like"/>
    <property type="match status" value="1"/>
</dbReference>